<sequence length="120" mass="13652">MGNNKSCFCNEGNYKTMIEDLLTLQESKPESYKDETIKDLMLVQVAFECGNISTQIQILKKGRPWLLFWQTGRLTLTNFNCVISLRSQFTGPCPKDPIDMASLSCYKSDPVESLLSYPLQ</sequence>
<dbReference type="Proteomes" id="UP000657918">
    <property type="component" value="Unassembled WGS sequence"/>
</dbReference>
<keyword evidence="2" id="KW-1185">Reference proteome</keyword>
<evidence type="ECO:0000313" key="1">
    <source>
        <dbReference type="EMBL" id="KAF9687526.1"/>
    </source>
</evidence>
<comment type="caution">
    <text evidence="1">The sequence shown here is derived from an EMBL/GenBank/DDBJ whole genome shotgun (WGS) entry which is preliminary data.</text>
</comment>
<proteinExistence type="predicted"/>
<accession>A0A835TGP1</accession>
<dbReference type="AlphaFoldDB" id="A0A835TGP1"/>
<protein>
    <submittedName>
        <fullName evidence="1">Uncharacterized protein</fullName>
    </submittedName>
</protein>
<gene>
    <name evidence="1" type="ORF">SADUNF_Sadunf02G0102700</name>
</gene>
<organism evidence="1 2">
    <name type="scientific">Salix dunnii</name>
    <dbReference type="NCBI Taxonomy" id="1413687"/>
    <lineage>
        <taxon>Eukaryota</taxon>
        <taxon>Viridiplantae</taxon>
        <taxon>Streptophyta</taxon>
        <taxon>Embryophyta</taxon>
        <taxon>Tracheophyta</taxon>
        <taxon>Spermatophyta</taxon>
        <taxon>Magnoliopsida</taxon>
        <taxon>eudicotyledons</taxon>
        <taxon>Gunneridae</taxon>
        <taxon>Pentapetalae</taxon>
        <taxon>rosids</taxon>
        <taxon>fabids</taxon>
        <taxon>Malpighiales</taxon>
        <taxon>Salicaceae</taxon>
        <taxon>Saliceae</taxon>
        <taxon>Salix</taxon>
    </lineage>
</organism>
<reference evidence="1 2" key="1">
    <citation type="submission" date="2020-10" db="EMBL/GenBank/DDBJ databases">
        <title>Plant Genome Project.</title>
        <authorList>
            <person name="Zhang R.-G."/>
        </authorList>
    </citation>
    <scope>NUCLEOTIDE SEQUENCE [LARGE SCALE GENOMIC DNA]</scope>
    <source>
        <strain evidence="1">FAFU-HL-1</strain>
        <tissue evidence="1">Leaf</tissue>
    </source>
</reference>
<evidence type="ECO:0000313" key="2">
    <source>
        <dbReference type="Proteomes" id="UP000657918"/>
    </source>
</evidence>
<dbReference type="EMBL" id="JADGMS010000002">
    <property type="protein sequence ID" value="KAF9687526.1"/>
    <property type="molecule type" value="Genomic_DNA"/>
</dbReference>
<name>A0A835TGP1_9ROSI</name>